<accession>D8PB19</accession>
<reference evidence="2 3" key="1">
    <citation type="journal article" date="2010" name="Proc. Natl. Acad. Sci. U.S.A.">
        <title>A Nitrospira metagenome illuminates the physiology and evolution of globally important nitrite-oxidizing bacteria.</title>
        <authorList>
            <person name="Lucker S."/>
            <person name="Wagner M."/>
            <person name="Maixner F."/>
            <person name="Pelletier E."/>
            <person name="Koch H."/>
            <person name="Vacherie B."/>
            <person name="Rattei T."/>
            <person name="Sinninghe Damste J."/>
            <person name="Spieck E."/>
            <person name="Le Paslier D."/>
            <person name="Daims H."/>
        </authorList>
    </citation>
    <scope>NUCLEOTIDE SEQUENCE [LARGE SCALE GENOMIC DNA]</scope>
</reference>
<dbReference type="HOGENOM" id="CLU_1913261_0_0_0"/>
<organism evidence="2 3">
    <name type="scientific">Nitrospira defluvii</name>
    <dbReference type="NCBI Taxonomy" id="330214"/>
    <lineage>
        <taxon>Bacteria</taxon>
        <taxon>Pseudomonadati</taxon>
        <taxon>Nitrospirota</taxon>
        <taxon>Nitrospiria</taxon>
        <taxon>Nitrospirales</taxon>
        <taxon>Nitrospiraceae</taxon>
        <taxon>Nitrospira</taxon>
    </lineage>
</organism>
<dbReference type="STRING" id="330214.NIDE0657"/>
<dbReference type="EMBL" id="FP929003">
    <property type="protein sequence ID" value="CBK40428.1"/>
    <property type="molecule type" value="Genomic_DNA"/>
</dbReference>
<dbReference type="KEGG" id="nde:NIDE0657"/>
<evidence type="ECO:0000313" key="2">
    <source>
        <dbReference type="EMBL" id="CBK40428.1"/>
    </source>
</evidence>
<evidence type="ECO:0000256" key="1">
    <source>
        <dbReference type="SAM" id="Phobius"/>
    </source>
</evidence>
<dbReference type="AlphaFoldDB" id="D8PB19"/>
<keyword evidence="1" id="KW-0472">Membrane</keyword>
<keyword evidence="1" id="KW-1133">Transmembrane helix</keyword>
<keyword evidence="3" id="KW-1185">Reference proteome</keyword>
<proteinExistence type="predicted"/>
<gene>
    <name evidence="2" type="ORF">NIDE0657</name>
</gene>
<dbReference type="Proteomes" id="UP000001660">
    <property type="component" value="Chromosome"/>
</dbReference>
<keyword evidence="1" id="KW-0812">Transmembrane</keyword>
<protein>
    <submittedName>
        <fullName evidence="2">Uncharacterized protein</fullName>
    </submittedName>
</protein>
<name>D8PB19_9BACT</name>
<sequence length="132" mass="14232">MKVPFRCIHQSAPLSRSAQAVALLALLLISIRLVAGFVCSTCFNEIERPDTRSFHLHGGGDLDPCHHGRATAHPLVKWACAVTVDDPAVVLPDVPQLFLVVSFLAVAVLLIVPFRGRFLFAATGRGPPLTRA</sequence>
<evidence type="ECO:0000313" key="3">
    <source>
        <dbReference type="Proteomes" id="UP000001660"/>
    </source>
</evidence>
<feature type="transmembrane region" description="Helical" evidence="1">
    <location>
        <begin position="94"/>
        <end position="112"/>
    </location>
</feature>